<accession>A0ABR8VXE2</accession>
<sequence length="385" mass="43441">MASDGQTILTDHYRYFHAFDPATGILECESGVLLKDIQDTFIPQGWMLPVTPGTQLISVGGAIANDIHGKNHHVRGNFGHHVISLELLRSDLNVIHCSRYENAALFFATLGGIGLTGLILRVKIQLLALQSVLLDVEYLNFRGVAEFIALAKQSEPWEYTVSWIDCLSGKNVRGIFMRANHQTRSESNTHPTPLNNKTKKIPFTPAISCINTLSLKAFNHLYYQVNKTPRVIQQHLYQFQYPLDAIENWNVLYGQKGFYQYQYVIPMQSAQDAIEDMLELIYAAQQGSFLVVLKSFGDLASEGMLSFPMQGLTLALDFPNLGQKTLTLFKQLDQIVAQAKGRLYLAKDARMSRDLFFATYPHAEAFKNYRDPAISSDMSKRLFGY</sequence>
<dbReference type="Gene3D" id="3.30.465.10">
    <property type="match status" value="1"/>
</dbReference>
<dbReference type="InterPro" id="IPR010031">
    <property type="entry name" value="FAD_lactone_oxidase-like"/>
</dbReference>
<dbReference type="PROSITE" id="PS51387">
    <property type="entry name" value="FAD_PCMH"/>
    <property type="match status" value="1"/>
</dbReference>
<dbReference type="InterPro" id="IPR006094">
    <property type="entry name" value="Oxid_FAD_bind_N"/>
</dbReference>
<dbReference type="Proteomes" id="UP000621930">
    <property type="component" value="Unassembled WGS sequence"/>
</dbReference>
<name>A0ABR8VXE2_9GAMM</name>
<keyword evidence="1" id="KW-0285">Flavoprotein</keyword>
<evidence type="ECO:0000259" key="2">
    <source>
        <dbReference type="PROSITE" id="PS51387"/>
    </source>
</evidence>
<dbReference type="InterPro" id="IPR016169">
    <property type="entry name" value="FAD-bd_PCMH_sub2"/>
</dbReference>
<proteinExistence type="predicted"/>
<dbReference type="SUPFAM" id="SSF56176">
    <property type="entry name" value="FAD-binding/transporter-associated domain-like"/>
    <property type="match status" value="1"/>
</dbReference>
<dbReference type="InterPro" id="IPR036318">
    <property type="entry name" value="FAD-bd_PCMH-like_sf"/>
</dbReference>
<dbReference type="RefSeq" id="WP_191730944.1">
    <property type="nucleotide sequence ID" value="NZ_JACSPT010000010.1"/>
</dbReference>
<protein>
    <submittedName>
        <fullName evidence="3">FAD-binding oxidoreductase</fullName>
    </submittedName>
</protein>
<organism evidence="3 4">
    <name type="scientific">Acinetobacter pecorum</name>
    <dbReference type="NCBI Taxonomy" id="2762215"/>
    <lineage>
        <taxon>Bacteria</taxon>
        <taxon>Pseudomonadati</taxon>
        <taxon>Pseudomonadota</taxon>
        <taxon>Gammaproteobacteria</taxon>
        <taxon>Moraxellales</taxon>
        <taxon>Moraxellaceae</taxon>
        <taxon>Acinetobacter</taxon>
    </lineage>
</organism>
<evidence type="ECO:0000313" key="4">
    <source>
        <dbReference type="Proteomes" id="UP000621930"/>
    </source>
</evidence>
<dbReference type="PANTHER" id="PTHR43762:SF1">
    <property type="entry name" value="D-ARABINONO-1,4-LACTONE OXIDASE"/>
    <property type="match status" value="1"/>
</dbReference>
<dbReference type="PANTHER" id="PTHR43762">
    <property type="entry name" value="L-GULONOLACTONE OXIDASE"/>
    <property type="match status" value="1"/>
</dbReference>
<evidence type="ECO:0000313" key="3">
    <source>
        <dbReference type="EMBL" id="MBD8009437.1"/>
    </source>
</evidence>
<keyword evidence="1" id="KW-0274">FAD</keyword>
<dbReference type="Pfam" id="PF01565">
    <property type="entry name" value="FAD_binding_4"/>
    <property type="match status" value="1"/>
</dbReference>
<keyword evidence="4" id="KW-1185">Reference proteome</keyword>
<feature type="domain" description="FAD-binding PCMH-type" evidence="2">
    <location>
        <begin position="1"/>
        <end position="129"/>
    </location>
</feature>
<dbReference type="EMBL" id="JACSPT010000010">
    <property type="protein sequence ID" value="MBD8009437.1"/>
    <property type="molecule type" value="Genomic_DNA"/>
</dbReference>
<comment type="caution">
    <text evidence="3">The sequence shown here is derived from an EMBL/GenBank/DDBJ whole genome shotgun (WGS) entry which is preliminary data.</text>
</comment>
<reference evidence="3 4" key="1">
    <citation type="submission" date="2020-08" db="EMBL/GenBank/DDBJ databases">
        <title>A Genomic Blueprint of the Chicken Gut Microbiome.</title>
        <authorList>
            <person name="Gilroy R."/>
            <person name="Ravi A."/>
            <person name="Getino M."/>
            <person name="Pursley I."/>
            <person name="Horton D.L."/>
            <person name="Alikhan N.-F."/>
            <person name="Baker D."/>
            <person name="Gharbi K."/>
            <person name="Hall N."/>
            <person name="Watson M."/>
            <person name="Adriaenssens E.M."/>
            <person name="Foster-Nyarko E."/>
            <person name="Jarju S."/>
            <person name="Secka A."/>
            <person name="Antonio M."/>
            <person name="Oren A."/>
            <person name="Chaudhuri R."/>
            <person name="La Ragione R.M."/>
            <person name="Hildebrand F."/>
            <person name="Pallen M.J."/>
        </authorList>
    </citation>
    <scope>NUCLEOTIDE SEQUENCE [LARGE SCALE GENOMIC DNA]</scope>
    <source>
        <strain evidence="3 4">Sa1BUA6</strain>
    </source>
</reference>
<evidence type="ECO:0000256" key="1">
    <source>
        <dbReference type="ARBA" id="ARBA00022827"/>
    </source>
</evidence>
<gene>
    <name evidence="3" type="ORF">H9629_08815</name>
</gene>
<dbReference type="InterPro" id="IPR016166">
    <property type="entry name" value="FAD-bd_PCMH"/>
</dbReference>